<sequence length="165" mass="18848">MPDQEFQNISLRDESQGIFGSNDFIDGGITGELRFNYNFDDGSSSTELFDVEEYFNHNIPGMGSKRSIKPFVKGKYRLRSGDVINVLSKTKLKVGDYSKNSYEPQFEWSEIKGYDKPINTVVNSTRLITNGKVSSRQEVRRKITIKPDSEKKKDSTKSKETLPLF</sequence>
<gene>
    <name evidence="2" type="ORF">HXM94_00430</name>
</gene>
<accession>A0A930DXV0</accession>
<comment type="caution">
    <text evidence="2">The sequence shown here is derived from an EMBL/GenBank/DDBJ whole genome shotgun (WGS) entry which is preliminary data.</text>
</comment>
<evidence type="ECO:0000313" key="2">
    <source>
        <dbReference type="EMBL" id="MBF1306239.1"/>
    </source>
</evidence>
<dbReference type="AlphaFoldDB" id="A0A930DXV0"/>
<organism evidence="2 3">
    <name type="scientific">Parvimonas micra</name>
    <dbReference type="NCBI Taxonomy" id="33033"/>
    <lineage>
        <taxon>Bacteria</taxon>
        <taxon>Bacillati</taxon>
        <taxon>Bacillota</taxon>
        <taxon>Tissierellia</taxon>
        <taxon>Tissierellales</taxon>
        <taxon>Peptoniphilaceae</taxon>
        <taxon>Parvimonas</taxon>
    </lineage>
</organism>
<dbReference type="Proteomes" id="UP000758611">
    <property type="component" value="Unassembled WGS sequence"/>
</dbReference>
<evidence type="ECO:0000313" key="3">
    <source>
        <dbReference type="Proteomes" id="UP000758611"/>
    </source>
</evidence>
<name>A0A930DXV0_9FIRM</name>
<reference evidence="2" key="1">
    <citation type="submission" date="2020-04" db="EMBL/GenBank/DDBJ databases">
        <title>Deep metagenomics examines the oral microbiome during advanced dental caries in children, revealing novel taxa and co-occurrences with host molecules.</title>
        <authorList>
            <person name="Baker J.L."/>
            <person name="Morton J.T."/>
            <person name="Dinis M."/>
            <person name="Alvarez R."/>
            <person name="Tran N.C."/>
            <person name="Knight R."/>
            <person name="Edlund A."/>
        </authorList>
    </citation>
    <scope>NUCLEOTIDE SEQUENCE</scope>
    <source>
        <strain evidence="2">JCVI_23_bin.11</strain>
    </source>
</reference>
<proteinExistence type="predicted"/>
<dbReference type="RefSeq" id="WP_278476674.1">
    <property type="nucleotide sequence ID" value="NZ_JABZRE010000001.1"/>
</dbReference>
<feature type="region of interest" description="Disordered" evidence="1">
    <location>
        <begin position="143"/>
        <end position="165"/>
    </location>
</feature>
<evidence type="ECO:0000256" key="1">
    <source>
        <dbReference type="SAM" id="MobiDB-lite"/>
    </source>
</evidence>
<dbReference type="EMBL" id="JABZRE010000001">
    <property type="protein sequence ID" value="MBF1306239.1"/>
    <property type="molecule type" value="Genomic_DNA"/>
</dbReference>
<protein>
    <submittedName>
        <fullName evidence="2">Uncharacterized protein</fullName>
    </submittedName>
</protein>